<name>A0A4R2TYH3_9FIRM</name>
<keyword evidence="3 6" id="KW-0489">Methyltransferase</keyword>
<dbReference type="EMBL" id="SLYC01000001">
    <property type="protein sequence ID" value="TCQ08147.1"/>
    <property type="molecule type" value="Genomic_DNA"/>
</dbReference>
<evidence type="ECO:0000313" key="8">
    <source>
        <dbReference type="Proteomes" id="UP000295504"/>
    </source>
</evidence>
<comment type="caution">
    <text evidence="7">The sequence shown here is derived from an EMBL/GenBank/DDBJ whole genome shotgun (WGS) entry which is preliminary data.</text>
</comment>
<dbReference type="InterPro" id="IPR029063">
    <property type="entry name" value="SAM-dependent_MTases_sf"/>
</dbReference>
<comment type="similarity">
    <text evidence="1 6">Belongs to the methyltransferase superfamily. PrmA family.</text>
</comment>
<feature type="binding site" evidence="6">
    <location>
        <position position="162"/>
    </location>
    <ligand>
        <name>S-adenosyl-L-methionine</name>
        <dbReference type="ChEBI" id="CHEBI:59789"/>
    </ligand>
</feature>
<dbReference type="NCBIfam" id="TIGR00406">
    <property type="entry name" value="prmA"/>
    <property type="match status" value="1"/>
</dbReference>
<dbReference type="AlphaFoldDB" id="A0A4R2TYH3"/>
<feature type="binding site" evidence="6">
    <location>
        <position position="183"/>
    </location>
    <ligand>
        <name>S-adenosyl-L-methionine</name>
        <dbReference type="ChEBI" id="CHEBI:59789"/>
    </ligand>
</feature>
<evidence type="ECO:0000256" key="5">
    <source>
        <dbReference type="ARBA" id="ARBA00022691"/>
    </source>
</evidence>
<keyword evidence="5 6" id="KW-0949">S-adenosyl-L-methionine</keyword>
<dbReference type="InterPro" id="IPR050078">
    <property type="entry name" value="Ribosomal_L11_MeTrfase_PrmA"/>
</dbReference>
<evidence type="ECO:0000256" key="2">
    <source>
        <dbReference type="ARBA" id="ARBA00022490"/>
    </source>
</evidence>
<dbReference type="SUPFAM" id="SSF53335">
    <property type="entry name" value="S-adenosyl-L-methionine-dependent methyltransferases"/>
    <property type="match status" value="1"/>
</dbReference>
<dbReference type="GO" id="GO:0005840">
    <property type="term" value="C:ribosome"/>
    <property type="evidence" value="ECO:0007669"/>
    <property type="project" value="UniProtKB-KW"/>
</dbReference>
<dbReference type="GO" id="GO:0032259">
    <property type="term" value="P:methylation"/>
    <property type="evidence" value="ECO:0007669"/>
    <property type="project" value="UniProtKB-KW"/>
</dbReference>
<feature type="binding site" evidence="6">
    <location>
        <position position="205"/>
    </location>
    <ligand>
        <name>S-adenosyl-L-methionine</name>
        <dbReference type="ChEBI" id="CHEBI:59789"/>
    </ligand>
</feature>
<dbReference type="GO" id="GO:0016279">
    <property type="term" value="F:protein-lysine N-methyltransferase activity"/>
    <property type="evidence" value="ECO:0007669"/>
    <property type="project" value="RHEA"/>
</dbReference>
<dbReference type="CDD" id="cd02440">
    <property type="entry name" value="AdoMet_MTases"/>
    <property type="match status" value="1"/>
</dbReference>
<accession>A0A4R2TYH3</accession>
<dbReference type="Gene3D" id="3.40.50.150">
    <property type="entry name" value="Vaccinia Virus protein VP39"/>
    <property type="match status" value="1"/>
</dbReference>
<gene>
    <name evidence="6" type="primary">prmA</name>
    <name evidence="7" type="ORF">EDD79_1001236</name>
</gene>
<reference evidence="7 8" key="1">
    <citation type="submission" date="2019-03" db="EMBL/GenBank/DDBJ databases">
        <title>Genomic Encyclopedia of Type Strains, Phase IV (KMG-IV): sequencing the most valuable type-strain genomes for metagenomic binning, comparative biology and taxonomic classification.</title>
        <authorList>
            <person name="Goeker M."/>
        </authorList>
    </citation>
    <scope>NUCLEOTIDE SEQUENCE [LARGE SCALE GENOMIC DNA]</scope>
    <source>
        <strain evidence="7 8">DSM 100013</strain>
    </source>
</reference>
<dbReference type="PANTHER" id="PTHR43648:SF1">
    <property type="entry name" value="ELECTRON TRANSFER FLAVOPROTEIN BETA SUBUNIT LYSINE METHYLTRANSFERASE"/>
    <property type="match status" value="1"/>
</dbReference>
<keyword evidence="7" id="KW-0687">Ribonucleoprotein</keyword>
<dbReference type="OrthoDB" id="9785995at2"/>
<evidence type="ECO:0000256" key="3">
    <source>
        <dbReference type="ARBA" id="ARBA00022603"/>
    </source>
</evidence>
<evidence type="ECO:0000256" key="6">
    <source>
        <dbReference type="HAMAP-Rule" id="MF_00735"/>
    </source>
</evidence>
<sequence length="317" mass="34888">MKWIEVSIKTTTEAVDAVSNILYDAGVTGVVIIDPNDINFVSDEEKSWDYVDESLYNIGFEGALVKGYLSETADLKEKLKIIENLVAYLPNYGLDIGLGEVTTNIVDENDWANAWKQYYKTTRIGKNIVIKPTWEEYSPLSEDLVIDLDPGMAFGTGTHETTMMCIEGLEKAVKEDTTVFDIGCGSGILSIAAAKLGAKKVVAIDLDKVAVHVSIENVEKNEVSHIVEVKHGNLMDVITDKADIVVANIIADIIILLSRDIKNYLNNNGLFITSGIILDKINDVKDSLEENGLKVIEVNTKGEWAAITAKVEDEMNE</sequence>
<evidence type="ECO:0000256" key="4">
    <source>
        <dbReference type="ARBA" id="ARBA00022679"/>
    </source>
</evidence>
<comment type="function">
    <text evidence="6">Methylates ribosomal protein L11.</text>
</comment>
<protein>
    <recommendedName>
        <fullName evidence="6">Ribosomal protein L11 methyltransferase</fullName>
        <shortName evidence="6">L11 Mtase</shortName>
        <ecNumber evidence="6">2.1.1.-</ecNumber>
    </recommendedName>
</protein>
<keyword evidence="2 6" id="KW-0963">Cytoplasm</keyword>
<keyword evidence="7" id="KW-0689">Ribosomal protein</keyword>
<dbReference type="RefSeq" id="WP_132847308.1">
    <property type="nucleotide sequence ID" value="NZ_CP058648.1"/>
</dbReference>
<feature type="binding site" evidence="6">
    <location>
        <position position="248"/>
    </location>
    <ligand>
        <name>S-adenosyl-L-methionine</name>
        <dbReference type="ChEBI" id="CHEBI:59789"/>
    </ligand>
</feature>
<evidence type="ECO:0000256" key="1">
    <source>
        <dbReference type="ARBA" id="ARBA00009741"/>
    </source>
</evidence>
<proteinExistence type="inferred from homology"/>
<comment type="subcellular location">
    <subcellularLocation>
        <location evidence="6">Cytoplasm</location>
    </subcellularLocation>
</comment>
<dbReference type="GO" id="GO:0005737">
    <property type="term" value="C:cytoplasm"/>
    <property type="evidence" value="ECO:0007669"/>
    <property type="project" value="UniProtKB-SubCell"/>
</dbReference>
<keyword evidence="4 6" id="KW-0808">Transferase</keyword>
<dbReference type="InterPro" id="IPR004498">
    <property type="entry name" value="Ribosomal_PrmA_MeTrfase"/>
</dbReference>
<dbReference type="Pfam" id="PF06325">
    <property type="entry name" value="PrmA"/>
    <property type="match status" value="1"/>
</dbReference>
<evidence type="ECO:0000313" key="7">
    <source>
        <dbReference type="EMBL" id="TCQ08147.1"/>
    </source>
</evidence>
<comment type="catalytic activity">
    <reaction evidence="6">
        <text>L-lysyl-[protein] + 3 S-adenosyl-L-methionine = N(6),N(6),N(6)-trimethyl-L-lysyl-[protein] + 3 S-adenosyl-L-homocysteine + 3 H(+)</text>
        <dbReference type="Rhea" id="RHEA:54192"/>
        <dbReference type="Rhea" id="RHEA-COMP:9752"/>
        <dbReference type="Rhea" id="RHEA-COMP:13826"/>
        <dbReference type="ChEBI" id="CHEBI:15378"/>
        <dbReference type="ChEBI" id="CHEBI:29969"/>
        <dbReference type="ChEBI" id="CHEBI:57856"/>
        <dbReference type="ChEBI" id="CHEBI:59789"/>
        <dbReference type="ChEBI" id="CHEBI:61961"/>
    </reaction>
</comment>
<dbReference type="PANTHER" id="PTHR43648">
    <property type="entry name" value="ELECTRON TRANSFER FLAVOPROTEIN BETA SUBUNIT LYSINE METHYLTRANSFERASE"/>
    <property type="match status" value="1"/>
</dbReference>
<organism evidence="7 8">
    <name type="scientific">Serpentinicella alkaliphila</name>
    <dbReference type="NCBI Taxonomy" id="1734049"/>
    <lineage>
        <taxon>Bacteria</taxon>
        <taxon>Bacillati</taxon>
        <taxon>Bacillota</taxon>
        <taxon>Clostridia</taxon>
        <taxon>Peptostreptococcales</taxon>
        <taxon>Natronincolaceae</taxon>
        <taxon>Serpentinicella</taxon>
    </lineage>
</organism>
<keyword evidence="8" id="KW-1185">Reference proteome</keyword>
<dbReference type="EC" id="2.1.1.-" evidence="6"/>
<dbReference type="HAMAP" id="MF_00735">
    <property type="entry name" value="Methyltr_PrmA"/>
    <property type="match status" value="1"/>
</dbReference>
<dbReference type="Proteomes" id="UP000295504">
    <property type="component" value="Unassembled WGS sequence"/>
</dbReference>
<dbReference type="PIRSF" id="PIRSF000401">
    <property type="entry name" value="RPL11_MTase"/>
    <property type="match status" value="1"/>
</dbReference>